<dbReference type="InterPro" id="IPR016286">
    <property type="entry name" value="FUC_metazoa-typ"/>
</dbReference>
<dbReference type="Pfam" id="PF16757">
    <property type="entry name" value="Fucosidase_C"/>
    <property type="match status" value="1"/>
</dbReference>
<evidence type="ECO:0000259" key="9">
    <source>
        <dbReference type="Pfam" id="PF16757"/>
    </source>
</evidence>
<reference evidence="10 11" key="1">
    <citation type="submission" date="2018-12" db="EMBL/GenBank/DDBJ databases">
        <title>The Draft Genome Sequence of the Soil Bacterium Pedobacter tournemirensis R1.</title>
        <authorList>
            <person name="He J."/>
        </authorList>
    </citation>
    <scope>NUCLEOTIDE SEQUENCE [LARGE SCALE GENOMIC DNA]</scope>
    <source>
        <strain evidence="10 11">R1</strain>
    </source>
</reference>
<comment type="similarity">
    <text evidence="2">Belongs to the glycosyl hydrolase 29 family.</text>
</comment>
<gene>
    <name evidence="10" type="ORF">EKH83_14980</name>
</gene>
<dbReference type="GO" id="GO:0004560">
    <property type="term" value="F:alpha-L-fucosidase activity"/>
    <property type="evidence" value="ECO:0007669"/>
    <property type="project" value="InterPro"/>
</dbReference>
<dbReference type="InterPro" id="IPR000933">
    <property type="entry name" value="Glyco_hydro_29"/>
</dbReference>
<keyword evidence="5" id="KW-0378">Hydrolase</keyword>
<dbReference type="InterPro" id="IPR017853">
    <property type="entry name" value="GH"/>
</dbReference>
<keyword evidence="4 7" id="KW-0732">Signal</keyword>
<comment type="caution">
    <text evidence="10">The sequence shown here is derived from an EMBL/GenBank/DDBJ whole genome shotgun (WGS) entry which is preliminary data.</text>
</comment>
<evidence type="ECO:0000256" key="2">
    <source>
        <dbReference type="ARBA" id="ARBA00007951"/>
    </source>
</evidence>
<dbReference type="InterPro" id="IPR013780">
    <property type="entry name" value="Glyco_hydro_b"/>
</dbReference>
<evidence type="ECO:0000256" key="7">
    <source>
        <dbReference type="SAM" id="SignalP"/>
    </source>
</evidence>
<dbReference type="GO" id="GO:0016139">
    <property type="term" value="P:glycoside catabolic process"/>
    <property type="evidence" value="ECO:0007669"/>
    <property type="project" value="TreeGrafter"/>
</dbReference>
<evidence type="ECO:0000313" key="11">
    <source>
        <dbReference type="Proteomes" id="UP000290848"/>
    </source>
</evidence>
<dbReference type="PANTHER" id="PTHR10030">
    <property type="entry name" value="ALPHA-L-FUCOSIDASE"/>
    <property type="match status" value="1"/>
</dbReference>
<dbReference type="InterPro" id="IPR031919">
    <property type="entry name" value="Fucosidase_C"/>
</dbReference>
<dbReference type="PRINTS" id="PR00741">
    <property type="entry name" value="GLHYDRLASE29"/>
</dbReference>
<evidence type="ECO:0000256" key="4">
    <source>
        <dbReference type="ARBA" id="ARBA00022729"/>
    </source>
</evidence>
<dbReference type="AlphaFoldDB" id="A0A4V1KHX5"/>
<dbReference type="EMBL" id="RXOC01000010">
    <property type="protein sequence ID" value="RXF68712.1"/>
    <property type="molecule type" value="Genomic_DNA"/>
</dbReference>
<name>A0A4V1KHX5_9SPHI</name>
<dbReference type="GO" id="GO:0006004">
    <property type="term" value="P:fucose metabolic process"/>
    <property type="evidence" value="ECO:0007669"/>
    <property type="project" value="InterPro"/>
</dbReference>
<evidence type="ECO:0000256" key="3">
    <source>
        <dbReference type="ARBA" id="ARBA00012662"/>
    </source>
</evidence>
<dbReference type="EC" id="3.2.1.51" evidence="3"/>
<dbReference type="GO" id="GO:0005764">
    <property type="term" value="C:lysosome"/>
    <property type="evidence" value="ECO:0007669"/>
    <property type="project" value="TreeGrafter"/>
</dbReference>
<dbReference type="InterPro" id="IPR057739">
    <property type="entry name" value="Glyco_hydro_29_N"/>
</dbReference>
<accession>A0A4V1KHX5</accession>
<dbReference type="Proteomes" id="UP000290848">
    <property type="component" value="Unassembled WGS sequence"/>
</dbReference>
<feature type="chain" id="PRO_5020513536" description="alpha-L-fucosidase" evidence="7">
    <location>
        <begin position="25"/>
        <end position="463"/>
    </location>
</feature>
<evidence type="ECO:0000256" key="5">
    <source>
        <dbReference type="ARBA" id="ARBA00022801"/>
    </source>
</evidence>
<feature type="signal peptide" evidence="7">
    <location>
        <begin position="1"/>
        <end position="24"/>
    </location>
</feature>
<dbReference type="Gene3D" id="3.20.20.80">
    <property type="entry name" value="Glycosidases"/>
    <property type="match status" value="1"/>
</dbReference>
<sequence length="463" mass="52923">MQLKKRPFIVICMLVLTCLQLVHAQDYQPNWSSLDKRTVPEWWSKAKFGIFVHWGVYSVPAYAPVSEVDGVYEKYAEHYESRLLSKNPLFTKFHNQYFGEKTTYQDFVSQFRAEYFDPDKWAALFERSGAKYVVLTSKHHDGFCLWPSAQSPKWNSVDMGPHRDIIGDLSKSVTKRGLHMGLYYSLLEWSNPLYKPASIDEYVQNHMLPQLKDVVEKYKPEVIFSDGEWDYLSSAFKSEEFLAWLYNDSPVKNTVVVNDRWGKETRSKHGGYYTTEYNLVNDKTGIDNAAHPWEESRGIGTSYGYNRFETTENYFTSKQLVDLLIEKVSSGGNLLLNVGPEANGLIPVIMQERLLDMGAWLKVNGEAIYNTTQWENRRNSTKPSSMYFTRNGNTLYVICTKWPGGPLKIPGIAKAGKVTLLGSDKAVKASVSGRSLTIIPPGLLPDRMPCQHAWTFKIENFGS</sequence>
<feature type="domain" description="Alpha-L-fucosidase C-terminal" evidence="9">
    <location>
        <begin position="381"/>
        <end position="459"/>
    </location>
</feature>
<dbReference type="Gene3D" id="2.60.40.1180">
    <property type="entry name" value="Golgi alpha-mannosidase II"/>
    <property type="match status" value="1"/>
</dbReference>
<evidence type="ECO:0000259" key="8">
    <source>
        <dbReference type="Pfam" id="PF01120"/>
    </source>
</evidence>
<proteinExistence type="inferred from homology"/>
<dbReference type="SMART" id="SM00812">
    <property type="entry name" value="Alpha_L_fucos"/>
    <property type="match status" value="1"/>
</dbReference>
<evidence type="ECO:0000313" key="10">
    <source>
        <dbReference type="EMBL" id="RXF68712.1"/>
    </source>
</evidence>
<organism evidence="10 11">
    <name type="scientific">Arcticibacter tournemirensis</name>
    <dbReference type="NCBI Taxonomy" id="699437"/>
    <lineage>
        <taxon>Bacteria</taxon>
        <taxon>Pseudomonadati</taxon>
        <taxon>Bacteroidota</taxon>
        <taxon>Sphingobacteriia</taxon>
        <taxon>Sphingobacteriales</taxon>
        <taxon>Sphingobacteriaceae</taxon>
        <taxon>Arcticibacter</taxon>
    </lineage>
</organism>
<dbReference type="SUPFAM" id="SSF51445">
    <property type="entry name" value="(Trans)glycosidases"/>
    <property type="match status" value="1"/>
</dbReference>
<protein>
    <recommendedName>
        <fullName evidence="3">alpha-L-fucosidase</fullName>
        <ecNumber evidence="3">3.2.1.51</ecNumber>
    </recommendedName>
</protein>
<dbReference type="PIRSF" id="PIRSF001092">
    <property type="entry name" value="Alpha-L-fucosidase"/>
    <property type="match status" value="1"/>
</dbReference>
<dbReference type="RefSeq" id="WP_128770345.1">
    <property type="nucleotide sequence ID" value="NZ_RXOC01000010.1"/>
</dbReference>
<keyword evidence="6" id="KW-0326">Glycosidase</keyword>
<feature type="domain" description="Glycoside hydrolase family 29 N-terminal" evidence="8">
    <location>
        <begin position="20"/>
        <end position="366"/>
    </location>
</feature>
<evidence type="ECO:0000256" key="6">
    <source>
        <dbReference type="ARBA" id="ARBA00023295"/>
    </source>
</evidence>
<dbReference type="Pfam" id="PF01120">
    <property type="entry name" value="Alpha_L_fucos"/>
    <property type="match status" value="1"/>
</dbReference>
<evidence type="ECO:0000256" key="1">
    <source>
        <dbReference type="ARBA" id="ARBA00004071"/>
    </source>
</evidence>
<comment type="function">
    <text evidence="1">Alpha-L-fucosidase is responsible for hydrolyzing the alpha-1,6-linked fucose joined to the reducing-end N-acetylglucosamine of the carbohydrate moieties of glycoproteins.</text>
</comment>
<dbReference type="PANTHER" id="PTHR10030:SF37">
    <property type="entry name" value="ALPHA-L-FUCOSIDASE-RELATED"/>
    <property type="match status" value="1"/>
</dbReference>